<dbReference type="Gene3D" id="1.20.1530.20">
    <property type="match status" value="1"/>
</dbReference>
<keyword evidence="3" id="KW-0813">Transport</keyword>
<evidence type="ECO:0000313" key="10">
    <source>
        <dbReference type="Proteomes" id="UP000768567"/>
    </source>
</evidence>
<dbReference type="PANTHER" id="PTHR36838">
    <property type="entry name" value="AUXIN EFFLUX CARRIER FAMILY PROTEIN"/>
    <property type="match status" value="1"/>
</dbReference>
<dbReference type="InterPro" id="IPR004776">
    <property type="entry name" value="Mem_transp_PIN-like"/>
</dbReference>
<name>A0ABR9R3V5_9FIRM</name>
<reference evidence="9 10" key="1">
    <citation type="submission" date="2020-10" db="EMBL/GenBank/DDBJ databases">
        <title>ChiBAC.</title>
        <authorList>
            <person name="Zenner C."/>
            <person name="Hitch T.C.A."/>
            <person name="Clavel T."/>
        </authorList>
    </citation>
    <scope>NUCLEOTIDE SEQUENCE [LARGE SCALE GENOMIC DNA]</scope>
    <source>
        <strain evidence="9 10">DSM 109015</strain>
    </source>
</reference>
<feature type="transmembrane region" description="Helical" evidence="8">
    <location>
        <begin position="265"/>
        <end position="287"/>
    </location>
</feature>
<comment type="caution">
    <text evidence="9">The sequence shown here is derived from an EMBL/GenBank/DDBJ whole genome shotgun (WGS) entry which is preliminary data.</text>
</comment>
<feature type="transmembrane region" description="Helical" evidence="8">
    <location>
        <begin position="25"/>
        <end position="45"/>
    </location>
</feature>
<dbReference type="Proteomes" id="UP000768567">
    <property type="component" value="Unassembled WGS sequence"/>
</dbReference>
<evidence type="ECO:0000313" key="9">
    <source>
        <dbReference type="EMBL" id="MBE5037808.1"/>
    </source>
</evidence>
<feature type="transmembrane region" description="Helical" evidence="8">
    <location>
        <begin position="86"/>
        <end position="105"/>
    </location>
</feature>
<evidence type="ECO:0000256" key="6">
    <source>
        <dbReference type="ARBA" id="ARBA00022989"/>
    </source>
</evidence>
<dbReference type="Pfam" id="PF03547">
    <property type="entry name" value="Mem_trans"/>
    <property type="match status" value="1"/>
</dbReference>
<sequence>MILAGFVCGRTGAIKPEGKKTLSKLLLYLVLPAMILDSYLIQFDAATFENLLLAFGLSAALMLGGGVVAVLATLKSKSPDRTMVRFACIFSNAGYMGIPLIRALYGETGVLFASAFLTVFNILVWTIGYVMISGQMEPKAVLRSIVTCPSIIAVAAGLIIYLGRVPVPGVLVETVGLVGDMNTPISMIITGLTMADRDLRALLKNRDLPLVMGLRLVVIPLVCLAVLRLLGVRGIVADIVLLLEACPTAAITTVFAVRFSKSEDLAAGSVVFTTLASMIWLPVYALLVSAV</sequence>
<evidence type="ECO:0000256" key="7">
    <source>
        <dbReference type="ARBA" id="ARBA00023136"/>
    </source>
</evidence>
<evidence type="ECO:0000256" key="5">
    <source>
        <dbReference type="ARBA" id="ARBA00022692"/>
    </source>
</evidence>
<feature type="transmembrane region" description="Helical" evidence="8">
    <location>
        <begin position="51"/>
        <end position="74"/>
    </location>
</feature>
<evidence type="ECO:0000256" key="8">
    <source>
        <dbReference type="SAM" id="Phobius"/>
    </source>
</evidence>
<keyword evidence="10" id="KW-1185">Reference proteome</keyword>
<comment type="subcellular location">
    <subcellularLocation>
        <location evidence="1">Cell membrane</location>
        <topology evidence="1">Multi-pass membrane protein</topology>
    </subcellularLocation>
</comment>
<feature type="transmembrane region" description="Helical" evidence="8">
    <location>
        <begin position="144"/>
        <end position="163"/>
    </location>
</feature>
<keyword evidence="6 8" id="KW-1133">Transmembrane helix</keyword>
<evidence type="ECO:0000256" key="1">
    <source>
        <dbReference type="ARBA" id="ARBA00004651"/>
    </source>
</evidence>
<keyword evidence="7 8" id="KW-0472">Membrane</keyword>
<organism evidence="9 10">
    <name type="scientific">Gemmiger gallinarum</name>
    <dbReference type="NCBI Taxonomy" id="2779354"/>
    <lineage>
        <taxon>Bacteria</taxon>
        <taxon>Bacillati</taxon>
        <taxon>Bacillota</taxon>
        <taxon>Clostridia</taxon>
        <taxon>Eubacteriales</taxon>
        <taxon>Gemmiger</taxon>
    </lineage>
</organism>
<feature type="transmembrane region" description="Helical" evidence="8">
    <location>
        <begin position="111"/>
        <end position="132"/>
    </location>
</feature>
<proteinExistence type="inferred from homology"/>
<dbReference type="InterPro" id="IPR038770">
    <property type="entry name" value="Na+/solute_symporter_sf"/>
</dbReference>
<evidence type="ECO:0000256" key="4">
    <source>
        <dbReference type="ARBA" id="ARBA00022475"/>
    </source>
</evidence>
<feature type="transmembrane region" description="Helical" evidence="8">
    <location>
        <begin position="239"/>
        <end position="259"/>
    </location>
</feature>
<accession>A0ABR9R3V5</accession>
<keyword evidence="5 8" id="KW-0812">Transmembrane</keyword>
<feature type="transmembrane region" description="Helical" evidence="8">
    <location>
        <begin position="208"/>
        <end position="227"/>
    </location>
</feature>
<comment type="similarity">
    <text evidence="2">Belongs to the auxin efflux carrier (TC 2.A.69) family.</text>
</comment>
<evidence type="ECO:0000256" key="3">
    <source>
        <dbReference type="ARBA" id="ARBA00022448"/>
    </source>
</evidence>
<dbReference type="EMBL" id="JADCKC010000002">
    <property type="protein sequence ID" value="MBE5037808.1"/>
    <property type="molecule type" value="Genomic_DNA"/>
</dbReference>
<gene>
    <name evidence="9" type="ORF">INF35_08420</name>
</gene>
<protein>
    <submittedName>
        <fullName evidence="9">AEC family transporter</fullName>
    </submittedName>
</protein>
<evidence type="ECO:0000256" key="2">
    <source>
        <dbReference type="ARBA" id="ARBA00010145"/>
    </source>
</evidence>
<keyword evidence="4" id="KW-1003">Cell membrane</keyword>
<dbReference type="PANTHER" id="PTHR36838:SF1">
    <property type="entry name" value="SLR1864 PROTEIN"/>
    <property type="match status" value="1"/>
</dbReference>